<protein>
    <submittedName>
        <fullName evidence="1">Uncharacterized protein</fullName>
    </submittedName>
</protein>
<sequence>MSGAEHRTTIRRAGNVSEPCFGVKRPDTSRSGVPNFPLAPSTVTSTIFNVGFHILTLVTSFKFQPCDHTPPRVQNTSISHKVRPIPSRHSLWFTLRHYLIDFDPPTFVSFIQKDILGECF</sequence>
<feature type="non-terminal residue" evidence="1">
    <location>
        <position position="120"/>
    </location>
</feature>
<proteinExistence type="predicted"/>
<dbReference type="EMBL" id="HACM01002544">
    <property type="protein sequence ID" value="CRZ02986.1"/>
    <property type="molecule type" value="Transcribed_RNA"/>
</dbReference>
<organism evidence="1">
    <name type="scientific">Spongospora subterranea</name>
    <dbReference type="NCBI Taxonomy" id="70186"/>
    <lineage>
        <taxon>Eukaryota</taxon>
        <taxon>Sar</taxon>
        <taxon>Rhizaria</taxon>
        <taxon>Endomyxa</taxon>
        <taxon>Phytomyxea</taxon>
        <taxon>Plasmodiophorida</taxon>
        <taxon>Plasmodiophoridae</taxon>
        <taxon>Spongospora</taxon>
    </lineage>
</organism>
<name>A0A0H5QNL1_9EUKA</name>
<reference evidence="1" key="1">
    <citation type="submission" date="2015-04" db="EMBL/GenBank/DDBJ databases">
        <title>The genome sequence of the plant pathogenic Rhizarian Plasmodiophora brassicae reveals insights in its biotrophic life cycle and the origin of chitin synthesis.</title>
        <authorList>
            <person name="Schwelm A."/>
            <person name="Fogelqvist J."/>
            <person name="Knaust A."/>
            <person name="Julke S."/>
            <person name="Lilja T."/>
            <person name="Dhandapani V."/>
            <person name="Bonilla-Rosso G."/>
            <person name="Karlsson M."/>
            <person name="Shevchenko A."/>
            <person name="Choi S.R."/>
            <person name="Kim H.G."/>
            <person name="Park J.Y."/>
            <person name="Lim Y.P."/>
            <person name="Ludwig-Muller J."/>
            <person name="Dixelius C."/>
        </authorList>
    </citation>
    <scope>NUCLEOTIDE SEQUENCE</scope>
    <source>
        <tissue evidence="1">Potato root galls</tissue>
    </source>
</reference>
<evidence type="ECO:0000313" key="1">
    <source>
        <dbReference type="EMBL" id="CRZ02986.1"/>
    </source>
</evidence>
<dbReference type="AlphaFoldDB" id="A0A0H5QNL1"/>
<accession>A0A0H5QNL1</accession>